<dbReference type="Gene3D" id="1.20.1250.20">
    <property type="entry name" value="MFS general substrate transporter like domains"/>
    <property type="match status" value="1"/>
</dbReference>
<dbReference type="AlphaFoldDB" id="A0A934SQX3"/>
<feature type="transmembrane region" description="Helical" evidence="7">
    <location>
        <begin position="162"/>
        <end position="182"/>
    </location>
</feature>
<evidence type="ECO:0000259" key="8">
    <source>
        <dbReference type="PROSITE" id="PS50850"/>
    </source>
</evidence>
<feature type="transmembrane region" description="Helical" evidence="7">
    <location>
        <begin position="337"/>
        <end position="356"/>
    </location>
</feature>
<keyword evidence="6 7" id="KW-0472">Membrane</keyword>
<dbReference type="CDD" id="cd06173">
    <property type="entry name" value="MFS_MefA_like"/>
    <property type="match status" value="1"/>
</dbReference>
<name>A0A934SQX3_9MICO</name>
<dbReference type="InterPro" id="IPR020846">
    <property type="entry name" value="MFS_dom"/>
</dbReference>
<dbReference type="PROSITE" id="PS50850">
    <property type="entry name" value="MFS"/>
    <property type="match status" value="1"/>
</dbReference>
<reference evidence="9" key="1">
    <citation type="submission" date="2021-01" db="EMBL/GenBank/DDBJ databases">
        <title>Lacisediminihabitans sp. nov. strain G11-30, isolated from Antarctic Soil.</title>
        <authorList>
            <person name="Li J."/>
        </authorList>
    </citation>
    <scope>NUCLEOTIDE SEQUENCE</scope>
    <source>
        <strain evidence="9">G11-30</strain>
    </source>
</reference>
<feature type="transmembrane region" description="Helical" evidence="7">
    <location>
        <begin position="99"/>
        <end position="124"/>
    </location>
</feature>
<dbReference type="PANTHER" id="PTHR23513">
    <property type="entry name" value="INTEGRAL MEMBRANE EFFLUX PROTEIN-RELATED"/>
    <property type="match status" value="1"/>
</dbReference>
<evidence type="ECO:0000313" key="9">
    <source>
        <dbReference type="EMBL" id="MBK4347360.1"/>
    </source>
</evidence>
<proteinExistence type="predicted"/>
<comment type="subcellular location">
    <subcellularLocation>
        <location evidence="1">Cell membrane</location>
        <topology evidence="1">Multi-pass membrane protein</topology>
    </subcellularLocation>
</comment>
<feature type="transmembrane region" description="Helical" evidence="7">
    <location>
        <begin position="227"/>
        <end position="244"/>
    </location>
</feature>
<feature type="transmembrane region" description="Helical" evidence="7">
    <location>
        <begin position="136"/>
        <end position="156"/>
    </location>
</feature>
<evidence type="ECO:0000256" key="1">
    <source>
        <dbReference type="ARBA" id="ARBA00004651"/>
    </source>
</evidence>
<organism evidence="9 10">
    <name type="scientific">Lacisediminihabitans changchengi</name>
    <dbReference type="NCBI Taxonomy" id="2787634"/>
    <lineage>
        <taxon>Bacteria</taxon>
        <taxon>Bacillati</taxon>
        <taxon>Actinomycetota</taxon>
        <taxon>Actinomycetes</taxon>
        <taxon>Micrococcales</taxon>
        <taxon>Microbacteriaceae</taxon>
        <taxon>Lacisediminihabitans</taxon>
    </lineage>
</organism>
<feature type="transmembrane region" description="Helical" evidence="7">
    <location>
        <begin position="202"/>
        <end position="221"/>
    </location>
</feature>
<feature type="transmembrane region" description="Helical" evidence="7">
    <location>
        <begin position="426"/>
        <end position="448"/>
    </location>
</feature>
<evidence type="ECO:0000256" key="2">
    <source>
        <dbReference type="ARBA" id="ARBA00022448"/>
    </source>
</evidence>
<dbReference type="InterPro" id="IPR036259">
    <property type="entry name" value="MFS_trans_sf"/>
</dbReference>
<evidence type="ECO:0000256" key="4">
    <source>
        <dbReference type="ARBA" id="ARBA00022692"/>
    </source>
</evidence>
<keyword evidence="4 7" id="KW-0812">Transmembrane</keyword>
<evidence type="ECO:0000256" key="7">
    <source>
        <dbReference type="SAM" id="Phobius"/>
    </source>
</evidence>
<keyword evidence="2" id="KW-0813">Transport</keyword>
<evidence type="ECO:0000256" key="3">
    <source>
        <dbReference type="ARBA" id="ARBA00022475"/>
    </source>
</evidence>
<feature type="domain" description="Major facilitator superfamily (MFS) profile" evidence="8">
    <location>
        <begin position="226"/>
        <end position="472"/>
    </location>
</feature>
<feature type="transmembrane region" description="Helical" evidence="7">
    <location>
        <begin position="362"/>
        <end position="385"/>
    </location>
</feature>
<dbReference type="InterPro" id="IPR010290">
    <property type="entry name" value="TM_effector"/>
</dbReference>
<dbReference type="Proteomes" id="UP000636458">
    <property type="component" value="Unassembled WGS sequence"/>
</dbReference>
<evidence type="ECO:0000256" key="6">
    <source>
        <dbReference type="ARBA" id="ARBA00023136"/>
    </source>
</evidence>
<keyword evidence="3" id="KW-1003">Cell membrane</keyword>
<comment type="caution">
    <text evidence="9">The sequence shown here is derived from an EMBL/GenBank/DDBJ whole genome shotgun (WGS) entry which is preliminary data.</text>
</comment>
<keyword evidence="5 7" id="KW-1133">Transmembrane helix</keyword>
<evidence type="ECO:0000313" key="10">
    <source>
        <dbReference type="Proteomes" id="UP000636458"/>
    </source>
</evidence>
<feature type="transmembrane region" description="Helical" evidence="7">
    <location>
        <begin position="397"/>
        <end position="420"/>
    </location>
</feature>
<dbReference type="GO" id="GO:0005886">
    <property type="term" value="C:plasma membrane"/>
    <property type="evidence" value="ECO:0007669"/>
    <property type="project" value="UniProtKB-SubCell"/>
</dbReference>
<sequence length="472" mass="50286">MVLIAAILAANESHASSVVRDDDAYDTDCDAVSTTTETISPPTEPIPVLHERPRWRDTFDALRVFNYRLYVISQAIANTSGWMQKIATDWLVNELTHNVALVGVTVFLQFAPVLVFGVWGGVLADRVDKRKLMMTTQAITVILCGTLGALTLLGIVTVAEVWIIAFLLGCVAVAEGPARSAFVNEMVGHRRLRNAISLNASIFHLGGLLGPAISGVLIALVGSGWSISVNAVAAIIVVITLASMRVRDLHPSPKANRAKGQIREGLRYVVSKPTIFWPMVMLAFVSTFGMTLPVLLVSFADNVYQTGATGYGLYSSAAAVGALTGAVLSTRRMTVRLRSIITAAAIFGLVIVFAALSPWAPLFVIFLIGIGISRLLFATGAESIVQLSTNRVIRGRVMSIYSMIVLGGQALGGIITGAMADAWGVHTAMIVDGVVPALAALTIGIILARSGKLRLRIGLRRRGFVEIVPATT</sequence>
<feature type="transmembrane region" description="Helical" evidence="7">
    <location>
        <begin position="311"/>
        <end position="330"/>
    </location>
</feature>
<keyword evidence="10" id="KW-1185">Reference proteome</keyword>
<evidence type="ECO:0000256" key="5">
    <source>
        <dbReference type="ARBA" id="ARBA00022989"/>
    </source>
</evidence>
<feature type="transmembrane region" description="Helical" evidence="7">
    <location>
        <begin position="275"/>
        <end position="299"/>
    </location>
</feature>
<accession>A0A934SQX3</accession>
<dbReference type="Pfam" id="PF05977">
    <property type="entry name" value="MFS_3"/>
    <property type="match status" value="1"/>
</dbReference>
<protein>
    <submittedName>
        <fullName evidence="9">MFS transporter</fullName>
    </submittedName>
</protein>
<dbReference type="EMBL" id="JAEPES010000002">
    <property type="protein sequence ID" value="MBK4347360.1"/>
    <property type="molecule type" value="Genomic_DNA"/>
</dbReference>
<dbReference type="GO" id="GO:0022857">
    <property type="term" value="F:transmembrane transporter activity"/>
    <property type="evidence" value="ECO:0007669"/>
    <property type="project" value="InterPro"/>
</dbReference>
<gene>
    <name evidence="9" type="ORF">IV501_06915</name>
</gene>
<dbReference type="PANTHER" id="PTHR23513:SF11">
    <property type="entry name" value="STAPHYLOFERRIN A TRANSPORTER"/>
    <property type="match status" value="1"/>
</dbReference>
<dbReference type="SUPFAM" id="SSF103473">
    <property type="entry name" value="MFS general substrate transporter"/>
    <property type="match status" value="1"/>
</dbReference>